<sequence length="317" mass="37304">MKQKFILLIIFPLLFISCSQKKPILNGQSNKTSLFNSIDKDKNQKIFLNEYIDYIELENKKERESTNIQTMYHCDKNNDKQIGFYEVKETHKLIHKDEISSAYIISACPIVQQNFHIYDSDNDKIITEKELNSKFQHYSYNPTMEEMKERETYSLKEAKAKIKQCDSNADNQLNPKEASGLQCQIPEDIFHVIDGNKDKFIRFDEIKNIPTKYATLRNSYYRQNEDDKIKNLISSVTALSPMAILECDTNKNHKLSEKEATTLSCGFTHKDFIKSDLTKDGVFSKKDIDYYYHRESFDRLDINQDKYLDINEIIRML</sequence>
<gene>
    <name evidence="2" type="ORF">HELGO_WM40345</name>
</gene>
<accession>A0A6S6TE80</accession>
<dbReference type="EMBL" id="CACVAZ010000080">
    <property type="protein sequence ID" value="CAA6813324.1"/>
    <property type="molecule type" value="Genomic_DNA"/>
</dbReference>
<dbReference type="PANTHER" id="PTHR10827:SF85">
    <property type="entry name" value="CALCIUM-BINDING PROTEIN"/>
    <property type="match status" value="1"/>
</dbReference>
<dbReference type="PROSITE" id="PS00018">
    <property type="entry name" value="EF_HAND_1"/>
    <property type="match status" value="3"/>
</dbReference>
<evidence type="ECO:0000313" key="2">
    <source>
        <dbReference type="EMBL" id="CAA6813324.1"/>
    </source>
</evidence>
<organism evidence="2">
    <name type="scientific">uncultured Sulfurovum sp</name>
    <dbReference type="NCBI Taxonomy" id="269237"/>
    <lineage>
        <taxon>Bacteria</taxon>
        <taxon>Pseudomonadati</taxon>
        <taxon>Campylobacterota</taxon>
        <taxon>Epsilonproteobacteria</taxon>
        <taxon>Campylobacterales</taxon>
        <taxon>Sulfurovaceae</taxon>
        <taxon>Sulfurovum</taxon>
        <taxon>environmental samples</taxon>
    </lineage>
</organism>
<dbReference type="PROSITE" id="PS50222">
    <property type="entry name" value="EF_HAND_2"/>
    <property type="match status" value="1"/>
</dbReference>
<reference evidence="2" key="1">
    <citation type="submission" date="2020-01" db="EMBL/GenBank/DDBJ databases">
        <authorList>
            <person name="Meier V. D."/>
            <person name="Meier V D."/>
        </authorList>
    </citation>
    <scope>NUCLEOTIDE SEQUENCE</scope>
    <source>
        <strain evidence="2">HLG_WM_MAG_02</strain>
    </source>
</reference>
<proteinExistence type="predicted"/>
<feature type="domain" description="EF-hand" evidence="1">
    <location>
        <begin position="294"/>
        <end position="317"/>
    </location>
</feature>
<protein>
    <recommendedName>
        <fullName evidence="1">EF-hand domain-containing protein</fullName>
    </recommendedName>
</protein>
<dbReference type="SUPFAM" id="SSF47473">
    <property type="entry name" value="EF-hand"/>
    <property type="match status" value="2"/>
</dbReference>
<dbReference type="GO" id="GO:0005509">
    <property type="term" value="F:calcium ion binding"/>
    <property type="evidence" value="ECO:0007669"/>
    <property type="project" value="InterPro"/>
</dbReference>
<name>A0A6S6TE80_9BACT</name>
<dbReference type="PROSITE" id="PS51257">
    <property type="entry name" value="PROKAR_LIPOPROTEIN"/>
    <property type="match status" value="1"/>
</dbReference>
<dbReference type="Gene3D" id="1.10.238.10">
    <property type="entry name" value="EF-hand"/>
    <property type="match status" value="2"/>
</dbReference>
<dbReference type="InterPro" id="IPR002048">
    <property type="entry name" value="EF_hand_dom"/>
</dbReference>
<dbReference type="InterPro" id="IPR018247">
    <property type="entry name" value="EF_Hand_1_Ca_BS"/>
</dbReference>
<dbReference type="AlphaFoldDB" id="A0A6S6TE80"/>
<evidence type="ECO:0000259" key="1">
    <source>
        <dbReference type="PROSITE" id="PS50222"/>
    </source>
</evidence>
<dbReference type="PANTHER" id="PTHR10827">
    <property type="entry name" value="RETICULOCALBIN"/>
    <property type="match status" value="1"/>
</dbReference>
<dbReference type="InterPro" id="IPR011992">
    <property type="entry name" value="EF-hand-dom_pair"/>
</dbReference>